<dbReference type="Proteomes" id="UP000724686">
    <property type="component" value="Unassembled WGS sequence"/>
</dbReference>
<evidence type="ECO:0000313" key="1">
    <source>
        <dbReference type="EMBL" id="MBM9578642.1"/>
    </source>
</evidence>
<protein>
    <submittedName>
        <fullName evidence="1">Uncharacterized protein</fullName>
    </submittedName>
</protein>
<comment type="caution">
    <text evidence="1">The sequence shown here is derived from an EMBL/GenBank/DDBJ whole genome shotgun (WGS) entry which is preliminary data.</text>
</comment>
<sequence length="163" mass="18810">MKNTLLLINLSFHIFTAVDASECVRSKPISTIKSNSPFKVIKLSKEEWIYKEQIEIDSNTKVIIENKGCESYWIEYQILLSNLEAQVSAYNRLIEVIKIISKLNKSSINLIKVSTILRDTNETKIYKDENRISENEFGEYFTLTKKKYKDGSVQFTLSAEIGL</sequence>
<reference evidence="1 2" key="1">
    <citation type="submission" date="2021-02" db="EMBL/GenBank/DDBJ databases">
        <title>Leptospira ainlahdjerensis sp. nov., Leptospira ainazelensis sp. nov., Leptospira abararensis sp. nov. and Leptospira chreensis sp. nov., four new species isolated from water sources in Algeria.</title>
        <authorList>
            <person name="Amara Korba A."/>
            <person name="Kainiu M."/>
            <person name="Vincent A.T."/>
            <person name="Mariet J.-F."/>
            <person name="Veyrier F.J."/>
            <person name="Goarant C."/>
            <person name="Picardeau M."/>
        </authorList>
    </citation>
    <scope>NUCLEOTIDE SEQUENCE [LARGE SCALE GENOMIC DNA]</scope>
    <source>
        <strain evidence="1 2">201903070</strain>
    </source>
</reference>
<keyword evidence="2" id="KW-1185">Reference proteome</keyword>
<dbReference type="RefSeq" id="WP_205280649.1">
    <property type="nucleotide sequence ID" value="NZ_JAFFPU010000066.1"/>
</dbReference>
<name>A0ABS2UHA8_9LEPT</name>
<dbReference type="EMBL" id="JAFFPU010000066">
    <property type="protein sequence ID" value="MBM9578642.1"/>
    <property type="molecule type" value="Genomic_DNA"/>
</dbReference>
<gene>
    <name evidence="1" type="ORF">JWG45_15965</name>
</gene>
<proteinExistence type="predicted"/>
<organism evidence="1 2">
    <name type="scientific">Leptospira ainlahdjerensis</name>
    <dbReference type="NCBI Taxonomy" id="2810033"/>
    <lineage>
        <taxon>Bacteria</taxon>
        <taxon>Pseudomonadati</taxon>
        <taxon>Spirochaetota</taxon>
        <taxon>Spirochaetia</taxon>
        <taxon>Leptospirales</taxon>
        <taxon>Leptospiraceae</taxon>
        <taxon>Leptospira</taxon>
    </lineage>
</organism>
<accession>A0ABS2UHA8</accession>
<evidence type="ECO:0000313" key="2">
    <source>
        <dbReference type="Proteomes" id="UP000724686"/>
    </source>
</evidence>